<dbReference type="GO" id="GO:0016020">
    <property type="term" value="C:membrane"/>
    <property type="evidence" value="ECO:0007669"/>
    <property type="project" value="InterPro"/>
</dbReference>
<dbReference type="InterPro" id="IPR043130">
    <property type="entry name" value="CDP-OH_PTrfase_TM_dom"/>
</dbReference>
<dbReference type="EMBL" id="CP042905">
    <property type="protein sequence ID" value="QEE17128.1"/>
    <property type="molecule type" value="Genomic_DNA"/>
</dbReference>
<keyword evidence="5" id="KW-1185">Reference proteome</keyword>
<evidence type="ECO:0000313" key="5">
    <source>
        <dbReference type="Proteomes" id="UP000321408"/>
    </source>
</evidence>
<keyword evidence="3" id="KW-0472">Membrane</keyword>
<dbReference type="InterPro" id="IPR048254">
    <property type="entry name" value="CDP_ALCOHOL_P_TRANSF_CS"/>
</dbReference>
<feature type="transmembrane region" description="Helical" evidence="3">
    <location>
        <begin position="102"/>
        <end position="120"/>
    </location>
</feature>
<dbReference type="RefSeq" id="WP_147664045.1">
    <property type="nucleotide sequence ID" value="NZ_CP042905.2"/>
</dbReference>
<dbReference type="GeneID" id="41330938"/>
<proteinExistence type="inferred from homology"/>
<accession>A0A5B9DD23</accession>
<reference evidence="4 5" key="2">
    <citation type="journal article" date="2024" name="Int. J. Syst. Evol. Microbiol.">
        <title>Promethearchaeum syntrophicum gen. nov., sp. nov., an anaerobic, obligately syntrophic archaeon, the first isolate of the lineage 'Asgard' archaea, and proposal of the new archaeal phylum Promethearchaeota phyl. nov. and kingdom Promethearchaeati regn. nov.</title>
        <authorList>
            <person name="Imachi H."/>
            <person name="Nobu M.K."/>
            <person name="Kato S."/>
            <person name="Takaki Y."/>
            <person name="Miyazaki M."/>
            <person name="Miyata M."/>
            <person name="Ogawara M."/>
            <person name="Saito Y."/>
            <person name="Sakai S."/>
            <person name="Tahara Y.O."/>
            <person name="Takano Y."/>
            <person name="Tasumi E."/>
            <person name="Uematsu K."/>
            <person name="Yoshimura T."/>
            <person name="Itoh T."/>
            <person name="Ohkuma M."/>
            <person name="Takai K."/>
        </authorList>
    </citation>
    <scope>NUCLEOTIDE SEQUENCE [LARGE SCALE GENOMIC DNA]</scope>
    <source>
        <strain evidence="4 5">MK-D1</strain>
    </source>
</reference>
<dbReference type="GO" id="GO:0043761">
    <property type="term" value="F:archaetidylserine synthase activity"/>
    <property type="evidence" value="ECO:0007669"/>
    <property type="project" value="UniProtKB-EC"/>
</dbReference>
<sequence>MGMLSIIKIKDIATLIGSACGFFAIILTISEYHAYRLAMAMIFIAIITDTLDGYLARKLNQANEFGKELDSLSDFFAFGFAPAIITFYIYTQTTTSMGIKGFSIWVMFIPTFIFILGAIIRLAHFNCTELEGYVGVPTPTTAGFLSLITLIDYYFYIAYGSTHLFNQIIHYSIPFILILLAWFNVTDKISFSKKVRHKKGWLKILMVIVLVTALTAYVLIIFFENQAAVFVFIILTLLLTIVILLIISGFISAIKEKKQKL</sequence>
<evidence type="ECO:0000256" key="3">
    <source>
        <dbReference type="SAM" id="Phobius"/>
    </source>
</evidence>
<organism evidence="4 5">
    <name type="scientific">Promethearchaeum syntrophicum</name>
    <dbReference type="NCBI Taxonomy" id="2594042"/>
    <lineage>
        <taxon>Archaea</taxon>
        <taxon>Promethearchaeati</taxon>
        <taxon>Promethearchaeota</taxon>
        <taxon>Promethearchaeia</taxon>
        <taxon>Promethearchaeales</taxon>
        <taxon>Promethearchaeaceae</taxon>
        <taxon>Promethearchaeum</taxon>
    </lineage>
</organism>
<dbReference type="InterPro" id="IPR000462">
    <property type="entry name" value="CDP-OH_P_trans"/>
</dbReference>
<evidence type="ECO:0000256" key="2">
    <source>
        <dbReference type="RuleBase" id="RU003750"/>
    </source>
</evidence>
<evidence type="ECO:0000256" key="1">
    <source>
        <dbReference type="ARBA" id="ARBA00022679"/>
    </source>
</evidence>
<protein>
    <submittedName>
        <fullName evidence="4">Phosphatidylcholine/phosphatidylserine synthase</fullName>
    </submittedName>
</protein>
<feature type="transmembrane region" description="Helical" evidence="3">
    <location>
        <begin position="205"/>
        <end position="223"/>
    </location>
</feature>
<evidence type="ECO:0000313" key="4">
    <source>
        <dbReference type="EMBL" id="QEE17128.1"/>
    </source>
</evidence>
<comment type="similarity">
    <text evidence="2">Belongs to the CDP-alcohol phosphatidyltransferase class-I family.</text>
</comment>
<dbReference type="KEGG" id="psyt:DSAG12_02960"/>
<feature type="transmembrane region" description="Helical" evidence="3">
    <location>
        <begin position="72"/>
        <end position="90"/>
    </location>
</feature>
<dbReference type="Pfam" id="PF01066">
    <property type="entry name" value="CDP-OH_P_transf"/>
    <property type="match status" value="1"/>
</dbReference>
<feature type="transmembrane region" description="Helical" evidence="3">
    <location>
        <begin position="168"/>
        <end position="185"/>
    </location>
</feature>
<keyword evidence="3" id="KW-0812">Transmembrane</keyword>
<dbReference type="PROSITE" id="PS00379">
    <property type="entry name" value="CDP_ALCOHOL_P_TRANSF"/>
    <property type="match status" value="1"/>
</dbReference>
<feature type="transmembrane region" description="Helical" evidence="3">
    <location>
        <begin position="12"/>
        <end position="29"/>
    </location>
</feature>
<dbReference type="AlphaFoldDB" id="A0A5B9DD23"/>
<keyword evidence="1 2" id="KW-0808">Transferase</keyword>
<keyword evidence="3" id="KW-1133">Transmembrane helix</keyword>
<feature type="transmembrane region" description="Helical" evidence="3">
    <location>
        <begin position="132"/>
        <end position="156"/>
    </location>
</feature>
<feature type="transmembrane region" description="Helical" evidence="3">
    <location>
        <begin position="229"/>
        <end position="254"/>
    </location>
</feature>
<dbReference type="OrthoDB" id="221913at2157"/>
<gene>
    <name evidence="4" type="ORF">DSAG12_02960</name>
</gene>
<feature type="transmembrane region" description="Helical" evidence="3">
    <location>
        <begin position="35"/>
        <end position="51"/>
    </location>
</feature>
<dbReference type="GO" id="GO:0008654">
    <property type="term" value="P:phospholipid biosynthetic process"/>
    <property type="evidence" value="ECO:0007669"/>
    <property type="project" value="InterPro"/>
</dbReference>
<reference evidence="4 5" key="1">
    <citation type="journal article" date="2020" name="Nature">
        <title>Isolation of an archaeon at the prokaryote-eukaryote interface.</title>
        <authorList>
            <person name="Imachi H."/>
            <person name="Nobu M.K."/>
            <person name="Nakahara N."/>
            <person name="Morono Y."/>
            <person name="Ogawara M."/>
            <person name="Takaki Y."/>
            <person name="Takano Y."/>
            <person name="Uematsu K."/>
            <person name="Ikuta T."/>
            <person name="Ito M."/>
            <person name="Matsui Y."/>
            <person name="Miyazaki M."/>
            <person name="Murata K."/>
            <person name="Saito Y."/>
            <person name="Sakai S."/>
            <person name="Song C."/>
            <person name="Tasumi E."/>
            <person name="Yamanaka Y."/>
            <person name="Yamaguchi T."/>
            <person name="Kamagata Y."/>
            <person name="Tamaki H."/>
            <person name="Takai K."/>
        </authorList>
    </citation>
    <scope>NUCLEOTIDE SEQUENCE [LARGE SCALE GENOMIC DNA]</scope>
    <source>
        <strain evidence="4 5">MK-D1</strain>
    </source>
</reference>
<dbReference type="Gene3D" id="1.20.120.1760">
    <property type="match status" value="1"/>
</dbReference>
<dbReference type="Proteomes" id="UP000321408">
    <property type="component" value="Chromosome"/>
</dbReference>
<name>A0A5B9DD23_9ARCH</name>